<name>A0A834NJT6_VESPE</name>
<sequence>MCLRKECDRKSRWTIHIFFLYSMCLARGSKVKNITHGVSRHIRSIGFPEGSGMGIFFALGVPIDIPDKSILFSFYFEANYGLPGNWNSSYYTEVEHFKRRSLDRRLAYDIITKKLENNGYSGKNCLLKTICEIAKYSLKGNGLLGDIVRILFAPSSSQEENLPDEIIKAEFEENCNRRYDCEKSLLDIVSSVVYNDVG</sequence>
<evidence type="ECO:0000313" key="2">
    <source>
        <dbReference type="Proteomes" id="UP000600918"/>
    </source>
</evidence>
<dbReference type="SMART" id="SM00718">
    <property type="entry name" value="DM4_12"/>
    <property type="match status" value="1"/>
</dbReference>
<dbReference type="InterPro" id="IPR006631">
    <property type="entry name" value="DM4_12"/>
</dbReference>
<dbReference type="Proteomes" id="UP000600918">
    <property type="component" value="Unassembled WGS sequence"/>
</dbReference>
<proteinExistence type="predicted"/>
<gene>
    <name evidence="1" type="ORF">H0235_012621</name>
</gene>
<keyword evidence="2" id="KW-1185">Reference proteome</keyword>
<protein>
    <submittedName>
        <fullName evidence="1">Uncharacterized protein</fullName>
    </submittedName>
</protein>
<evidence type="ECO:0000313" key="1">
    <source>
        <dbReference type="EMBL" id="KAF7412770.1"/>
    </source>
</evidence>
<comment type="caution">
    <text evidence="1">The sequence shown here is derived from an EMBL/GenBank/DDBJ whole genome shotgun (WGS) entry which is preliminary data.</text>
</comment>
<dbReference type="PANTHER" id="PTHR21398">
    <property type="entry name" value="AGAP007094-PA"/>
    <property type="match status" value="1"/>
</dbReference>
<dbReference type="Pfam" id="PF07841">
    <property type="entry name" value="DM4_12"/>
    <property type="match status" value="1"/>
</dbReference>
<dbReference type="AlphaFoldDB" id="A0A834NJT6"/>
<reference evidence="1" key="1">
    <citation type="journal article" date="2020" name="G3 (Bethesda)">
        <title>High-Quality Assemblies for Three Invasive Social Wasps from the &lt;i&gt;Vespula&lt;/i&gt; Genus.</title>
        <authorList>
            <person name="Harrop T.W.R."/>
            <person name="Guhlin J."/>
            <person name="McLaughlin G.M."/>
            <person name="Permina E."/>
            <person name="Stockwell P."/>
            <person name="Gilligan J."/>
            <person name="Le Lec M.F."/>
            <person name="Gruber M.A.M."/>
            <person name="Quinn O."/>
            <person name="Lovegrove M."/>
            <person name="Duncan E.J."/>
            <person name="Remnant E.J."/>
            <person name="Van Eeckhoven J."/>
            <person name="Graham B."/>
            <person name="Knapp R.A."/>
            <person name="Langford K.W."/>
            <person name="Kronenberg Z."/>
            <person name="Press M.O."/>
            <person name="Eacker S.M."/>
            <person name="Wilson-Rankin E.E."/>
            <person name="Purcell J."/>
            <person name="Lester P.J."/>
            <person name="Dearden P.K."/>
        </authorList>
    </citation>
    <scope>NUCLEOTIDE SEQUENCE</scope>
    <source>
        <strain evidence="1">Volc-1</strain>
    </source>
</reference>
<accession>A0A834NJT6</accession>
<dbReference type="PANTHER" id="PTHR21398:SF22">
    <property type="entry name" value="IP12060P-RELATED"/>
    <property type="match status" value="1"/>
</dbReference>
<organism evidence="1 2">
    <name type="scientific">Vespula pensylvanica</name>
    <name type="common">Western yellow jacket</name>
    <name type="synonym">Wasp</name>
    <dbReference type="NCBI Taxonomy" id="30213"/>
    <lineage>
        <taxon>Eukaryota</taxon>
        <taxon>Metazoa</taxon>
        <taxon>Ecdysozoa</taxon>
        <taxon>Arthropoda</taxon>
        <taxon>Hexapoda</taxon>
        <taxon>Insecta</taxon>
        <taxon>Pterygota</taxon>
        <taxon>Neoptera</taxon>
        <taxon>Endopterygota</taxon>
        <taxon>Hymenoptera</taxon>
        <taxon>Apocrita</taxon>
        <taxon>Aculeata</taxon>
        <taxon>Vespoidea</taxon>
        <taxon>Vespidae</taxon>
        <taxon>Vespinae</taxon>
        <taxon>Vespula</taxon>
    </lineage>
</organism>
<dbReference type="EMBL" id="JACSDY010000012">
    <property type="protein sequence ID" value="KAF7412770.1"/>
    <property type="molecule type" value="Genomic_DNA"/>
</dbReference>